<organism evidence="2 3">
    <name type="scientific">Polarella glacialis</name>
    <name type="common">Dinoflagellate</name>
    <dbReference type="NCBI Taxonomy" id="89957"/>
    <lineage>
        <taxon>Eukaryota</taxon>
        <taxon>Sar</taxon>
        <taxon>Alveolata</taxon>
        <taxon>Dinophyceae</taxon>
        <taxon>Suessiales</taxon>
        <taxon>Suessiaceae</taxon>
        <taxon>Polarella</taxon>
    </lineage>
</organism>
<name>A0A813EYG3_POLGL</name>
<dbReference type="SUPFAM" id="SSF56436">
    <property type="entry name" value="C-type lectin-like"/>
    <property type="match status" value="4"/>
</dbReference>
<keyword evidence="3" id="KW-1185">Reference proteome</keyword>
<dbReference type="CDD" id="cd00037">
    <property type="entry name" value="CLECT"/>
    <property type="match status" value="1"/>
</dbReference>
<dbReference type="InterPro" id="IPR050111">
    <property type="entry name" value="C-type_lectin/snaclec_domain"/>
</dbReference>
<feature type="domain" description="C-type lectin" evidence="1">
    <location>
        <begin position="407"/>
        <end position="528"/>
    </location>
</feature>
<dbReference type="Pfam" id="PF00059">
    <property type="entry name" value="Lectin_C"/>
    <property type="match status" value="4"/>
</dbReference>
<dbReference type="PANTHER" id="PTHR22803">
    <property type="entry name" value="MANNOSE, PHOSPHOLIPASE, LECTIN RECEPTOR RELATED"/>
    <property type="match status" value="1"/>
</dbReference>
<dbReference type="Gene3D" id="3.10.100.10">
    <property type="entry name" value="Mannose-Binding Protein A, subunit A"/>
    <property type="match status" value="4"/>
</dbReference>
<dbReference type="Proteomes" id="UP000654075">
    <property type="component" value="Unassembled WGS sequence"/>
</dbReference>
<protein>
    <recommendedName>
        <fullName evidence="1">C-type lectin domain-containing protein</fullName>
    </recommendedName>
</protein>
<dbReference type="PROSITE" id="PS50041">
    <property type="entry name" value="C_TYPE_LECTIN_2"/>
    <property type="match status" value="4"/>
</dbReference>
<dbReference type="AlphaFoldDB" id="A0A813EYG3"/>
<evidence type="ECO:0000313" key="3">
    <source>
        <dbReference type="Proteomes" id="UP000654075"/>
    </source>
</evidence>
<dbReference type="InterPro" id="IPR016187">
    <property type="entry name" value="CTDL_fold"/>
</dbReference>
<proteinExistence type="predicted"/>
<dbReference type="InterPro" id="IPR016186">
    <property type="entry name" value="C-type_lectin-like/link_sf"/>
</dbReference>
<gene>
    <name evidence="2" type="ORF">PGLA1383_LOCUS23520</name>
</gene>
<accession>A0A813EYG3</accession>
<evidence type="ECO:0000259" key="1">
    <source>
        <dbReference type="PROSITE" id="PS50041"/>
    </source>
</evidence>
<feature type="non-terminal residue" evidence="2">
    <location>
        <position position="793"/>
    </location>
</feature>
<dbReference type="OrthoDB" id="441660at2759"/>
<feature type="domain" description="C-type lectin" evidence="1">
    <location>
        <begin position="232"/>
        <end position="340"/>
    </location>
</feature>
<feature type="domain" description="C-type lectin" evidence="1">
    <location>
        <begin position="65"/>
        <end position="198"/>
    </location>
</feature>
<reference evidence="2" key="1">
    <citation type="submission" date="2021-02" db="EMBL/GenBank/DDBJ databases">
        <authorList>
            <person name="Dougan E. K."/>
            <person name="Rhodes N."/>
            <person name="Thang M."/>
            <person name="Chan C."/>
        </authorList>
    </citation>
    <scope>NUCLEOTIDE SEQUENCE</scope>
</reference>
<evidence type="ECO:0000313" key="2">
    <source>
        <dbReference type="EMBL" id="CAE8605405.1"/>
    </source>
</evidence>
<feature type="domain" description="C-type lectin" evidence="1">
    <location>
        <begin position="559"/>
        <end position="661"/>
    </location>
</feature>
<dbReference type="SMART" id="SM00034">
    <property type="entry name" value="CLECT"/>
    <property type="match status" value="4"/>
</dbReference>
<dbReference type="EMBL" id="CAJNNV010017798">
    <property type="protein sequence ID" value="CAE8605405.1"/>
    <property type="molecule type" value="Genomic_DNA"/>
</dbReference>
<comment type="caution">
    <text evidence="2">The sequence shown here is derived from an EMBL/GenBank/DDBJ whole genome shotgun (WGS) entry which is preliminary data.</text>
</comment>
<sequence>VLVLTSVLALPGVGSPLASWADGKWYDAPKSLNLPVTICKSPLWCPPSEGCAGHEGTCHSAWKPFSGYCYRLIDRSSEFDLAVERCKEHHNSSLVSLTSMAENAFVRQLCGNRFCWLGLRESHDSEVWEWLDGSDASYGSYANWQHGEPNNFGGSDENVALMHFNMKEYKAESSSPDSWESGTWYDVPSIFNLPYVVCEQDLQQQQQEQQQQQQQNLESRGFESCTAGWRSFGESCYQMLDSASNYADAEQRCKEISSHLVTIGAAAEQRFVKDLCGEQMCWLGLREHSGTELWYWIDSTPLAYENWQAGEPNNYGGVDENRVVMNMNIHALAADMRAWKGVDKKRPPKKSLALPGTHNAPWADGKWYDAPSYFNLPVTICKTPSPCFMSRGCTETMPKCEYGWLEFQSSCYKLIDRGSEFKQAVQRCEEQDGGSLVSIESQEENAFVQQLCGNRFCWLGLRENHDSEVWEWLDGSDASFGTYANWQQGEPNNAGGRDENVAVMHFNMKEFKAEEFLNKNWATGAWYDVPKNFNMPKAICQHLSATRVPPGCADKWTPFGDSCYRRLDWHSDAPAAEQRCQGLFSHLVTIGSAAEQAFVKGLCGEHICWLGLREHPDTELWYWIDATPLEYENWEAGEPNNYGGVDENRAVMNMNIRAWQSSRPESRSMSPSLLAGVGSLMLLFTALSAGKQLTAGWRGHLAPLQLEDPMDPISEPMMDTGEARSPNIREPTSSAQDQVSVNGCLGCCPGCGQELGLGDSLARSRKEIETMILEYFNSGDEAEVYGFALGTLF</sequence>
<dbReference type="InterPro" id="IPR001304">
    <property type="entry name" value="C-type_lectin-like"/>
</dbReference>